<proteinExistence type="predicted"/>
<comment type="caution">
    <text evidence="1">The sequence shown here is derived from an EMBL/GenBank/DDBJ whole genome shotgun (WGS) entry which is preliminary data.</text>
</comment>
<organism evidence="1 2">
    <name type="scientific">Bifidobacterium miconis</name>
    <dbReference type="NCBI Taxonomy" id="2834435"/>
    <lineage>
        <taxon>Bacteria</taxon>
        <taxon>Bacillati</taxon>
        <taxon>Actinomycetota</taxon>
        <taxon>Actinomycetes</taxon>
        <taxon>Bifidobacteriales</taxon>
        <taxon>Bifidobacteriaceae</taxon>
        <taxon>Bifidobacterium</taxon>
    </lineage>
</organism>
<evidence type="ECO:0000313" key="1">
    <source>
        <dbReference type="EMBL" id="MBW3093075.1"/>
    </source>
</evidence>
<sequence length="86" mass="9218">MSHVQADMTINGVEYLKPASVSAMFGGTPTVGTLSVWRTLGKGPRFVKLGDKTPGCKLDRRPVAYPLTEVMAWAARNPVQSQTVAA</sequence>
<accession>A0ABS6WG82</accession>
<keyword evidence="2" id="KW-1185">Reference proteome</keyword>
<protein>
    <submittedName>
        <fullName evidence="1">Uncharacterized protein</fullName>
    </submittedName>
</protein>
<evidence type="ECO:0000313" key="2">
    <source>
        <dbReference type="Proteomes" id="UP000700815"/>
    </source>
</evidence>
<gene>
    <name evidence="1" type="ORF">KIH79_09105</name>
</gene>
<dbReference type="EMBL" id="JAHBBH010000027">
    <property type="protein sequence ID" value="MBW3093075.1"/>
    <property type="molecule type" value="Genomic_DNA"/>
</dbReference>
<name>A0ABS6WG82_9BIFI</name>
<dbReference type="Proteomes" id="UP000700815">
    <property type="component" value="Unassembled WGS sequence"/>
</dbReference>
<reference evidence="1 2" key="1">
    <citation type="submission" date="2021-05" db="EMBL/GenBank/DDBJ databases">
        <title>Phylogenetic classification of ten novel species belonging to the genus Bifidobacterium comprising B. colchicus sp. nov., B. abeli sp. nov., B. bicoloris sp. nov., B. guerezis sp. nov., B. rosaliae sp. nov., B. santillanensis sp. nov., B. argentati sp. nov., B. amazzoni sp. nov., B. pluviali sp. nov., and B. pinnaculum sp. nov.</title>
        <authorList>
            <person name="Lugli G.A."/>
            <person name="Ruiz Garcia L."/>
            <person name="Margolles A."/>
            <person name="Ventura M."/>
        </authorList>
    </citation>
    <scope>NUCLEOTIDE SEQUENCE [LARGE SCALE GENOMIC DNA]</scope>
    <source>
        <strain evidence="1 2">82T10</strain>
    </source>
</reference>
<dbReference type="RefSeq" id="WP_219059097.1">
    <property type="nucleotide sequence ID" value="NZ_JAHBBH010000027.1"/>
</dbReference>